<dbReference type="EMBL" id="CP033065">
    <property type="protein sequence ID" value="AYM87017.1"/>
    <property type="molecule type" value="Genomic_DNA"/>
</dbReference>
<name>A0AAD0U1J1_9GAMM</name>
<proteinExistence type="predicted"/>
<accession>A0AAD0U1J1</accession>
<gene>
    <name evidence="1" type="ORF">D9T18_10050</name>
</gene>
<evidence type="ECO:0000313" key="2">
    <source>
        <dbReference type="Proteomes" id="UP000279995"/>
    </source>
</evidence>
<dbReference type="AlphaFoldDB" id="A0AAD0U1J1"/>
<organism evidence="1 2">
    <name type="scientific">Pseudoalteromonas agarivorans</name>
    <dbReference type="NCBI Taxonomy" id="176102"/>
    <lineage>
        <taxon>Bacteria</taxon>
        <taxon>Pseudomonadati</taxon>
        <taxon>Pseudomonadota</taxon>
        <taxon>Gammaproteobacteria</taxon>
        <taxon>Alteromonadales</taxon>
        <taxon>Pseudoalteromonadaceae</taxon>
        <taxon>Pseudoalteromonas</taxon>
    </lineage>
</organism>
<evidence type="ECO:0000313" key="1">
    <source>
        <dbReference type="EMBL" id="AYM87017.1"/>
    </source>
</evidence>
<protein>
    <submittedName>
        <fullName evidence="1">Uncharacterized protein</fullName>
    </submittedName>
</protein>
<reference evidence="1 2" key="1">
    <citation type="submission" date="2018-10" db="EMBL/GenBank/DDBJ databases">
        <title>Complete Genome Sequence and Transcriptomic Profiles of a Marine Bacterium, Pseudoalteromonas agarivorans Hao 2018.</title>
        <authorList>
            <person name="Hao L."/>
        </authorList>
    </citation>
    <scope>NUCLEOTIDE SEQUENCE [LARGE SCALE GENOMIC DNA]</scope>
    <source>
        <strain evidence="1 2">Hao 2018</strain>
    </source>
</reference>
<sequence length="473" mass="53707">MYEDLKLPYNEVDFIVPIHRFNFQYSYVTKERLSFVREFILRIVQLAPLKPHQIATYIGLDTSELKEALSDLIEKGELQISDSGDVILTPKSEGYFEGLGKLPKSSSIMETSSTLSFEIGGFNCLGTKRIKDNWKFGVALDVENEVIANSESYAKSKFQRDFYYYYDKEWLKGVKSEGTEKPSIYSFDSVNKLGQDPLRLSNLFKIDLEGKPLERDDYDVLDSSSKVSDLVTKALTSNGVQNNIMEIANAMKAIGDNWTARFFNDYSINVAAFLATRAESEVANKMPIPIIGQIYSSENWKLLMATLEEANRDKSKSKKKNLPMLTWIAPSDSMWGKSSKLLTAIHELKNAQTTRSKQKEKLFDVQMYLPVSGSDDRFSIRRWVNEFGKDSKITKGIIEGFLGGCVEMMLYEEQFVVVLYQVIKSDLLPVTMPVGFISKDRELIRKIQSLAGDYINGMKSFEKPNDLGVLGKL</sequence>
<dbReference type="RefSeq" id="WP_121637680.1">
    <property type="nucleotide sequence ID" value="NZ_CP033065.1"/>
</dbReference>
<dbReference type="Proteomes" id="UP000279995">
    <property type="component" value="Chromosome I"/>
</dbReference>